<evidence type="ECO:0000256" key="3">
    <source>
        <dbReference type="ARBA" id="ARBA00023125"/>
    </source>
</evidence>
<dbReference type="SUPFAM" id="SSF48498">
    <property type="entry name" value="Tetracyclin repressor-like, C-terminal domain"/>
    <property type="match status" value="1"/>
</dbReference>
<dbReference type="InterPro" id="IPR009057">
    <property type="entry name" value="Homeodomain-like_sf"/>
</dbReference>
<dbReference type="RefSeq" id="WP_258553678.1">
    <property type="nucleotide sequence ID" value="NZ_UGRP01000002.1"/>
</dbReference>
<dbReference type="AlphaFoldDB" id="A0A378WCH9"/>
<dbReference type="Proteomes" id="UP000254176">
    <property type="component" value="Unassembled WGS sequence"/>
</dbReference>
<organism evidence="7 8">
    <name type="scientific">Neisseria meningitidis</name>
    <dbReference type="NCBI Taxonomy" id="487"/>
    <lineage>
        <taxon>Bacteria</taxon>
        <taxon>Pseudomonadati</taxon>
        <taxon>Pseudomonadota</taxon>
        <taxon>Betaproteobacteria</taxon>
        <taxon>Neisseriales</taxon>
        <taxon>Neisseriaceae</taxon>
        <taxon>Neisseria</taxon>
    </lineage>
</organism>
<evidence type="ECO:0000256" key="4">
    <source>
        <dbReference type="ARBA" id="ARBA00023163"/>
    </source>
</evidence>
<feature type="domain" description="HTH tetR-type" evidence="6">
    <location>
        <begin position="9"/>
        <end position="69"/>
    </location>
</feature>
<keyword evidence="1" id="KW-0678">Repressor</keyword>
<dbReference type="InterPro" id="IPR036271">
    <property type="entry name" value="Tet_transcr_reg_TetR-rel_C_sf"/>
</dbReference>
<feature type="DNA-binding region" description="H-T-H motif" evidence="5">
    <location>
        <begin position="32"/>
        <end position="51"/>
    </location>
</feature>
<dbReference type="SUPFAM" id="SSF46689">
    <property type="entry name" value="Homeodomain-like"/>
    <property type="match status" value="1"/>
</dbReference>
<dbReference type="EMBL" id="UGRP01000002">
    <property type="protein sequence ID" value="SUA29965.1"/>
    <property type="molecule type" value="Genomic_DNA"/>
</dbReference>
<dbReference type="PROSITE" id="PS01081">
    <property type="entry name" value="HTH_TETR_1"/>
    <property type="match status" value="1"/>
</dbReference>
<keyword evidence="3 5" id="KW-0238">DNA-binding</keyword>
<dbReference type="InterPro" id="IPR023772">
    <property type="entry name" value="DNA-bd_HTH_TetR-type_CS"/>
</dbReference>
<gene>
    <name evidence="7" type="primary">acrR</name>
    <name evidence="7" type="ORF">NCTC8554_01998</name>
</gene>
<dbReference type="InterPro" id="IPR050624">
    <property type="entry name" value="HTH-type_Tx_Regulator"/>
</dbReference>
<evidence type="ECO:0000256" key="5">
    <source>
        <dbReference type="PROSITE-ProRule" id="PRU00335"/>
    </source>
</evidence>
<proteinExistence type="predicted"/>
<evidence type="ECO:0000313" key="8">
    <source>
        <dbReference type="Proteomes" id="UP000254176"/>
    </source>
</evidence>
<name>A0A378WCH9_NEIME</name>
<dbReference type="GO" id="GO:0003677">
    <property type="term" value="F:DNA binding"/>
    <property type="evidence" value="ECO:0007669"/>
    <property type="project" value="UniProtKB-UniRule"/>
</dbReference>
<keyword evidence="2" id="KW-0805">Transcription regulation</keyword>
<evidence type="ECO:0000313" key="7">
    <source>
        <dbReference type="EMBL" id="SUA29965.1"/>
    </source>
</evidence>
<sequence>MRKTKTEALKTKEHLMLAALETFYRKGIARTSLNEIAQAAGVTRGALYWHFKNKEDLFDALFQRICDDIENCIAQDTEDAEGGSWAVFRHTLLHFFERLQSNDIYYKFHNILFLKCEHTEQNAAVIAIARKHQAIWREKITAVLTEAVENQDLADDLDKETAVIFIKSTLDGLIWRWFSSCERFDLGKTAPRIIGIMMDNFMRQISLTDYFCKGLIFTKLHF</sequence>
<dbReference type="Pfam" id="PF00440">
    <property type="entry name" value="TetR_N"/>
    <property type="match status" value="1"/>
</dbReference>
<reference evidence="7 8" key="1">
    <citation type="submission" date="2018-06" db="EMBL/GenBank/DDBJ databases">
        <authorList>
            <consortium name="Pathogen Informatics"/>
            <person name="Doyle S."/>
        </authorList>
    </citation>
    <scope>NUCLEOTIDE SEQUENCE [LARGE SCALE GENOMIC DNA]</scope>
    <source>
        <strain evidence="7 8">NCTC8554</strain>
    </source>
</reference>
<protein>
    <submittedName>
        <fullName evidence="7">MtrCDE transcriptional repressor</fullName>
    </submittedName>
</protein>
<dbReference type="Gene3D" id="1.10.357.10">
    <property type="entry name" value="Tetracycline Repressor, domain 2"/>
    <property type="match status" value="1"/>
</dbReference>
<dbReference type="InterPro" id="IPR013572">
    <property type="entry name" value="Tscrpt_reg_MAATS_C"/>
</dbReference>
<dbReference type="PANTHER" id="PTHR43479:SF11">
    <property type="entry name" value="ACREF_ENVCD OPERON REPRESSOR-RELATED"/>
    <property type="match status" value="1"/>
</dbReference>
<accession>A0A378WCH9</accession>
<dbReference type="PROSITE" id="PS50977">
    <property type="entry name" value="HTH_TETR_2"/>
    <property type="match status" value="1"/>
</dbReference>
<dbReference type="InterPro" id="IPR001647">
    <property type="entry name" value="HTH_TetR"/>
</dbReference>
<dbReference type="PANTHER" id="PTHR43479">
    <property type="entry name" value="ACREF/ENVCD OPERON REPRESSOR-RELATED"/>
    <property type="match status" value="1"/>
</dbReference>
<evidence type="ECO:0000256" key="2">
    <source>
        <dbReference type="ARBA" id="ARBA00023015"/>
    </source>
</evidence>
<dbReference type="PRINTS" id="PR00455">
    <property type="entry name" value="HTHTETR"/>
</dbReference>
<keyword evidence="4" id="KW-0804">Transcription</keyword>
<evidence type="ECO:0000259" key="6">
    <source>
        <dbReference type="PROSITE" id="PS50977"/>
    </source>
</evidence>
<evidence type="ECO:0000256" key="1">
    <source>
        <dbReference type="ARBA" id="ARBA00022491"/>
    </source>
</evidence>
<dbReference type="Pfam" id="PF08361">
    <property type="entry name" value="TetR_C_2"/>
    <property type="match status" value="1"/>
</dbReference>